<dbReference type="Proteomes" id="UP000093186">
    <property type="component" value="Unassembled WGS sequence"/>
</dbReference>
<dbReference type="OrthoDB" id="1340508at2"/>
<keyword evidence="2" id="KW-1185">Reference proteome</keyword>
<proteinExistence type="predicted"/>
<reference evidence="1 2" key="1">
    <citation type="submission" date="2016-06" db="EMBL/GenBank/DDBJ databases">
        <title>Draft Genome Sequence of Tenacibaculum soleae UCD-KL19.</title>
        <authorList>
            <person name="Eisen J.A."/>
            <person name="Coil D.A."/>
            <person name="Lujan K.M."/>
        </authorList>
    </citation>
    <scope>NUCLEOTIDE SEQUENCE [LARGE SCALE GENOMIC DNA]</scope>
    <source>
        <strain evidence="1 2">UCD-KL19</strain>
    </source>
</reference>
<dbReference type="EMBL" id="MAKX01000024">
    <property type="protein sequence ID" value="OCK42245.1"/>
    <property type="molecule type" value="Genomic_DNA"/>
</dbReference>
<accession>A0A1B9XXH1</accession>
<comment type="caution">
    <text evidence="1">The sequence shown here is derived from an EMBL/GenBank/DDBJ whole genome shotgun (WGS) entry which is preliminary data.</text>
</comment>
<dbReference type="STRING" id="447689.BA195_11515"/>
<protein>
    <submittedName>
        <fullName evidence="1">Uncharacterized protein</fullName>
    </submittedName>
</protein>
<evidence type="ECO:0000313" key="2">
    <source>
        <dbReference type="Proteomes" id="UP000093186"/>
    </source>
</evidence>
<evidence type="ECO:0000313" key="1">
    <source>
        <dbReference type="EMBL" id="OCK42245.1"/>
    </source>
</evidence>
<gene>
    <name evidence="1" type="ORF">BA195_11515</name>
</gene>
<dbReference type="AlphaFoldDB" id="A0A1B9XXH1"/>
<organism evidence="1 2">
    <name type="scientific">Tenacibaculum soleae</name>
    <dbReference type="NCBI Taxonomy" id="447689"/>
    <lineage>
        <taxon>Bacteria</taxon>
        <taxon>Pseudomonadati</taxon>
        <taxon>Bacteroidota</taxon>
        <taxon>Flavobacteriia</taxon>
        <taxon>Flavobacteriales</taxon>
        <taxon>Flavobacteriaceae</taxon>
        <taxon>Tenacibaculum</taxon>
    </lineage>
</organism>
<dbReference type="RefSeq" id="WP_068705706.1">
    <property type="nucleotide sequence ID" value="NZ_MAKX01000024.1"/>
</dbReference>
<name>A0A1B9XXH1_9FLAO</name>
<sequence>MKQKIYYEFKDVLELTKISERTFRYRIKELKTKYKDQPDLLYKKRHSWKIHISILFEFNNKYTNKN</sequence>